<accession>A0A3N4HIU0</accession>
<gene>
    <name evidence="3" type="ORF">BJ508DRAFT_419735</name>
</gene>
<feature type="region of interest" description="Disordered" evidence="1">
    <location>
        <begin position="70"/>
        <end position="89"/>
    </location>
</feature>
<dbReference type="PROSITE" id="PS51184">
    <property type="entry name" value="JMJC"/>
    <property type="match status" value="1"/>
</dbReference>
<keyword evidence="4" id="KW-1185">Reference proteome</keyword>
<evidence type="ECO:0000259" key="2">
    <source>
        <dbReference type="PROSITE" id="PS51184"/>
    </source>
</evidence>
<dbReference type="PANTHER" id="PTHR12461:SF105">
    <property type="entry name" value="HYPOXIA-INDUCIBLE FACTOR 1-ALPHA INHIBITOR"/>
    <property type="match status" value="1"/>
</dbReference>
<dbReference type="STRING" id="1160509.A0A3N4HIU0"/>
<proteinExistence type="predicted"/>
<dbReference type="PANTHER" id="PTHR12461">
    <property type="entry name" value="HYPOXIA-INDUCIBLE FACTOR 1 ALPHA INHIBITOR-RELATED"/>
    <property type="match status" value="1"/>
</dbReference>
<evidence type="ECO:0000313" key="3">
    <source>
        <dbReference type="EMBL" id="RPA71890.1"/>
    </source>
</evidence>
<dbReference type="InterPro" id="IPR041667">
    <property type="entry name" value="Cupin_8"/>
</dbReference>
<feature type="domain" description="JmjC" evidence="2">
    <location>
        <begin position="211"/>
        <end position="372"/>
    </location>
</feature>
<reference evidence="3 4" key="1">
    <citation type="journal article" date="2018" name="Nat. Ecol. Evol.">
        <title>Pezizomycetes genomes reveal the molecular basis of ectomycorrhizal truffle lifestyle.</title>
        <authorList>
            <person name="Murat C."/>
            <person name="Payen T."/>
            <person name="Noel B."/>
            <person name="Kuo A."/>
            <person name="Morin E."/>
            <person name="Chen J."/>
            <person name="Kohler A."/>
            <person name="Krizsan K."/>
            <person name="Balestrini R."/>
            <person name="Da Silva C."/>
            <person name="Montanini B."/>
            <person name="Hainaut M."/>
            <person name="Levati E."/>
            <person name="Barry K.W."/>
            <person name="Belfiori B."/>
            <person name="Cichocki N."/>
            <person name="Clum A."/>
            <person name="Dockter R.B."/>
            <person name="Fauchery L."/>
            <person name="Guy J."/>
            <person name="Iotti M."/>
            <person name="Le Tacon F."/>
            <person name="Lindquist E.A."/>
            <person name="Lipzen A."/>
            <person name="Malagnac F."/>
            <person name="Mello A."/>
            <person name="Molinier V."/>
            <person name="Miyauchi S."/>
            <person name="Poulain J."/>
            <person name="Riccioni C."/>
            <person name="Rubini A."/>
            <person name="Sitrit Y."/>
            <person name="Splivallo R."/>
            <person name="Traeger S."/>
            <person name="Wang M."/>
            <person name="Zifcakova L."/>
            <person name="Wipf D."/>
            <person name="Zambonelli A."/>
            <person name="Paolocci F."/>
            <person name="Nowrousian M."/>
            <person name="Ottonello S."/>
            <person name="Baldrian P."/>
            <person name="Spatafora J.W."/>
            <person name="Henrissat B."/>
            <person name="Nagy L.G."/>
            <person name="Aury J.M."/>
            <person name="Wincker P."/>
            <person name="Grigoriev I.V."/>
            <person name="Bonfante P."/>
            <person name="Martin F.M."/>
        </authorList>
    </citation>
    <scope>NUCLEOTIDE SEQUENCE [LARGE SCALE GENOMIC DNA]</scope>
    <source>
        <strain evidence="3 4">RN42</strain>
    </source>
</reference>
<protein>
    <submittedName>
        <fullName evidence="3">Clavaminate synthase-like protein</fullName>
    </submittedName>
</protein>
<dbReference type="Proteomes" id="UP000275078">
    <property type="component" value="Unassembled WGS sequence"/>
</dbReference>
<dbReference type="Gene3D" id="2.60.120.650">
    <property type="entry name" value="Cupin"/>
    <property type="match status" value="1"/>
</dbReference>
<dbReference type="SUPFAM" id="SSF51197">
    <property type="entry name" value="Clavaminate synthase-like"/>
    <property type="match status" value="1"/>
</dbReference>
<sequence>MTPTTTTRFVICPSLPTRLKTSNRLLSRRCISAGVPKSPLLAPRSTRTITTSRSSIPALVPTIPTLRSKLPPTSASIAPRSRHYSDAPTGFPPIRLRSLPTLSIPEAADAEALKAAFKPAFTSSTPVLLPTAAFTTPLGSLPSALSNWIDPKTQQVNTSYFDTLEKSTPLGTATVDTHDPAILGSGKFTQSHLPLTLYFHLLSSTTLNRSSGVPSFLYLSQHPIPNALKPDTPAPALAFVGRGDIYATTMWAAYTKNVLTSLHWDPNHNVFLQVAGRKRFRLIKTDVLQGGAGMTELKDETDGMERWVWGEGDEQGQELGMEEKAEVDGKVDVFEVEVKAGEGLFIPRGWWHSVRGGGNPLSHNVSVNWWFR</sequence>
<evidence type="ECO:0000313" key="4">
    <source>
        <dbReference type="Proteomes" id="UP000275078"/>
    </source>
</evidence>
<name>A0A3N4HIU0_ASCIM</name>
<dbReference type="AlphaFoldDB" id="A0A3N4HIU0"/>
<evidence type="ECO:0000256" key="1">
    <source>
        <dbReference type="SAM" id="MobiDB-lite"/>
    </source>
</evidence>
<organism evidence="3 4">
    <name type="scientific">Ascobolus immersus RN42</name>
    <dbReference type="NCBI Taxonomy" id="1160509"/>
    <lineage>
        <taxon>Eukaryota</taxon>
        <taxon>Fungi</taxon>
        <taxon>Dikarya</taxon>
        <taxon>Ascomycota</taxon>
        <taxon>Pezizomycotina</taxon>
        <taxon>Pezizomycetes</taxon>
        <taxon>Pezizales</taxon>
        <taxon>Ascobolaceae</taxon>
        <taxon>Ascobolus</taxon>
    </lineage>
</organism>
<dbReference type="OrthoDB" id="263283at2759"/>
<dbReference type="Pfam" id="PF13621">
    <property type="entry name" value="Cupin_8"/>
    <property type="match status" value="1"/>
</dbReference>
<dbReference type="InterPro" id="IPR003347">
    <property type="entry name" value="JmjC_dom"/>
</dbReference>
<dbReference type="EMBL" id="ML119893">
    <property type="protein sequence ID" value="RPA71890.1"/>
    <property type="molecule type" value="Genomic_DNA"/>
</dbReference>